<dbReference type="PROSITE" id="PS00028">
    <property type="entry name" value="ZINC_FINGER_C2H2_1"/>
    <property type="match status" value="1"/>
</dbReference>
<evidence type="ECO:0000313" key="5">
    <source>
        <dbReference type="Proteomes" id="UP000198287"/>
    </source>
</evidence>
<keyword evidence="2" id="KW-0812">Transmembrane</keyword>
<protein>
    <submittedName>
        <fullName evidence="4">Major inner capsid protein VP3</fullName>
    </submittedName>
</protein>
<dbReference type="Proteomes" id="UP000198287">
    <property type="component" value="Unassembled WGS sequence"/>
</dbReference>
<feature type="transmembrane region" description="Helical" evidence="2">
    <location>
        <begin position="257"/>
        <end position="275"/>
    </location>
</feature>
<evidence type="ECO:0000259" key="3">
    <source>
        <dbReference type="PROSITE" id="PS50157"/>
    </source>
</evidence>
<keyword evidence="2" id="KW-1133">Transmembrane helix</keyword>
<keyword evidence="2" id="KW-0472">Membrane</keyword>
<comment type="caution">
    <text evidence="4">The sequence shown here is derived from an EMBL/GenBank/DDBJ whole genome shotgun (WGS) entry which is preliminary data.</text>
</comment>
<dbReference type="InterPro" id="IPR013087">
    <property type="entry name" value="Znf_C2H2_type"/>
</dbReference>
<feature type="domain" description="C2H2-type" evidence="3">
    <location>
        <begin position="326"/>
        <end position="354"/>
    </location>
</feature>
<gene>
    <name evidence="4" type="ORF">Fcan01_15611</name>
</gene>
<feature type="transmembrane region" description="Helical" evidence="2">
    <location>
        <begin position="216"/>
        <end position="237"/>
    </location>
</feature>
<dbReference type="OrthoDB" id="414982at2759"/>
<name>A0A226DWK0_FOLCA</name>
<dbReference type="PANTHER" id="PTHR31511:SF12">
    <property type="entry name" value="RHO TERMINATION FACTOR N-TERMINAL DOMAIN-CONTAINING PROTEIN"/>
    <property type="match status" value="1"/>
</dbReference>
<organism evidence="4 5">
    <name type="scientific">Folsomia candida</name>
    <name type="common">Springtail</name>
    <dbReference type="NCBI Taxonomy" id="158441"/>
    <lineage>
        <taxon>Eukaryota</taxon>
        <taxon>Metazoa</taxon>
        <taxon>Ecdysozoa</taxon>
        <taxon>Arthropoda</taxon>
        <taxon>Hexapoda</taxon>
        <taxon>Collembola</taxon>
        <taxon>Entomobryomorpha</taxon>
        <taxon>Isotomoidea</taxon>
        <taxon>Isotomidae</taxon>
        <taxon>Proisotominae</taxon>
        <taxon>Folsomia</taxon>
    </lineage>
</organism>
<feature type="transmembrane region" description="Helical" evidence="2">
    <location>
        <begin position="7"/>
        <end position="27"/>
    </location>
</feature>
<keyword evidence="1" id="KW-0479">Metal-binding</keyword>
<evidence type="ECO:0000256" key="2">
    <source>
        <dbReference type="SAM" id="Phobius"/>
    </source>
</evidence>
<feature type="transmembrane region" description="Helical" evidence="2">
    <location>
        <begin position="164"/>
        <end position="190"/>
    </location>
</feature>
<evidence type="ECO:0000256" key="1">
    <source>
        <dbReference type="PROSITE-ProRule" id="PRU00042"/>
    </source>
</evidence>
<dbReference type="PANTHER" id="PTHR31511">
    <property type="entry name" value="PROTEIN CBG23764"/>
    <property type="match status" value="1"/>
</dbReference>
<proteinExistence type="predicted"/>
<reference evidence="4 5" key="1">
    <citation type="submission" date="2015-12" db="EMBL/GenBank/DDBJ databases">
        <title>The genome of Folsomia candida.</title>
        <authorList>
            <person name="Faddeeva A."/>
            <person name="Derks M.F."/>
            <person name="Anvar Y."/>
            <person name="Smit S."/>
            <person name="Van Straalen N."/>
            <person name="Roelofs D."/>
        </authorList>
    </citation>
    <scope>NUCLEOTIDE SEQUENCE [LARGE SCALE GENOMIC DNA]</scope>
    <source>
        <strain evidence="4 5">VU population</strain>
        <tissue evidence="4">Whole body</tissue>
    </source>
</reference>
<keyword evidence="1" id="KW-0863">Zinc-finger</keyword>
<dbReference type="EMBL" id="LNIX01000010">
    <property type="protein sequence ID" value="OXA49450.1"/>
    <property type="molecule type" value="Genomic_DNA"/>
</dbReference>
<keyword evidence="1" id="KW-0862">Zinc</keyword>
<evidence type="ECO:0000313" key="4">
    <source>
        <dbReference type="EMBL" id="OXA49450.1"/>
    </source>
</evidence>
<dbReference type="GO" id="GO:0008270">
    <property type="term" value="F:zinc ion binding"/>
    <property type="evidence" value="ECO:0007669"/>
    <property type="project" value="UniProtKB-KW"/>
</dbReference>
<sequence length="691" mass="79612">MKVKKPLILVSIFASSLLILSIPFWIFDTDNNTPIVPRCDLNSFVQSETEKSNQTGENLDYPEFLRVYGRLTKFFNKTGNHANFSNFNELIPYLVYNATFYDVMPLSAIVFYLQCINNSKEEGIFSVKMDELYPEFFPLLYNNPKLRENGTFKYYRSIAKRGDLYFLLLVVNSSVQVVFGTIIAITYLLLWERHSLHGHLQLCYVLSEAGYRTGKLIQLIFLLLLVLFGFQFCLPLISEVLDMVNLSPGRDETYVSLILNNVAICHSFFLFFVLIRHRQTKVGLKQVVVLEKGNLTKSAADFQDSPPVVSIPAPIRKHPRVNYKSGTCNICGQIFSYKGSLDLHYQKEHASMAAEPLFFTQEGQGFDNRLRLSHTILNTVRVYKLDTTNHKYTDVANVFKLIVRELEAIVQTELDQHRCVKIATEMQAHFVRPYLAADVVDFNDIERQDSDLMKHTNPDPVFKAYPHTILQSHFIPETIHSIAFKLIEGVNDFIHKGSGWVLDFISKLQFSISPFAPFRAGAYIPNNNLLKFKDKSVLLNIDNRGVDGQDDFKCFTWSCLAHEEVCGFKKKWRKHSYRHDGNVEEYKKVLQEKKINFDGIVFPMTLGQLPKFEKQNPGFAISVLGYEEEDAAKAEYDKYRDKLFSDLTNLQTKSVHRAIRNSLFPLYMSQNLAQLELKERLNKSSEPVNRT</sequence>
<keyword evidence="5" id="KW-1185">Reference proteome</keyword>
<dbReference type="PROSITE" id="PS50157">
    <property type="entry name" value="ZINC_FINGER_C2H2_2"/>
    <property type="match status" value="1"/>
</dbReference>
<accession>A0A226DWK0</accession>
<dbReference type="AlphaFoldDB" id="A0A226DWK0"/>